<dbReference type="GO" id="GO:0005634">
    <property type="term" value="C:nucleus"/>
    <property type="evidence" value="ECO:0007669"/>
    <property type="project" value="TreeGrafter"/>
</dbReference>
<sequence length="218" mass="24408">MLETLLILIFLVLLLLGGTVALLLYLSGALAPICVSTTDEVPFLAEGARFLYRVYQGSYQSVGGLFTETYALAPGCIQCGIFYDDPQQGEATPVLTHFINLSFVESKIPDDWRLDLGRDVSVMFEVYDEQTIHYIGLLDSNTEPYLIEEFRKKGKPVSTEEEAPRKDESKQDADDLEEEEEKSDPIDEEAFEKVGHADLGDFEEAEVEIIQPKDQLSA</sequence>
<dbReference type="PANTHER" id="PTHR15949">
    <property type="entry name" value="TESTIS-EXPRESSED PROTEIN 264"/>
    <property type="match status" value="1"/>
</dbReference>
<feature type="compositionally biased region" description="Acidic residues" evidence="1">
    <location>
        <begin position="174"/>
        <end position="190"/>
    </location>
</feature>
<organism evidence="2 3">
    <name type="scientific">Dibothriocephalus latus</name>
    <name type="common">Fish tapeworm</name>
    <name type="synonym">Diphyllobothrium latum</name>
    <dbReference type="NCBI Taxonomy" id="60516"/>
    <lineage>
        <taxon>Eukaryota</taxon>
        <taxon>Metazoa</taxon>
        <taxon>Spiralia</taxon>
        <taxon>Lophotrochozoa</taxon>
        <taxon>Platyhelminthes</taxon>
        <taxon>Cestoda</taxon>
        <taxon>Eucestoda</taxon>
        <taxon>Diphyllobothriidea</taxon>
        <taxon>Diphyllobothriidae</taxon>
        <taxon>Dibothriocephalus</taxon>
    </lineage>
</organism>
<evidence type="ECO:0000313" key="2">
    <source>
        <dbReference type="EMBL" id="VDN10228.1"/>
    </source>
</evidence>
<accession>A0A3P7LK61</accession>
<keyword evidence="3" id="KW-1185">Reference proteome</keyword>
<dbReference type="GO" id="GO:0005789">
    <property type="term" value="C:endoplasmic reticulum membrane"/>
    <property type="evidence" value="ECO:0007669"/>
    <property type="project" value="TreeGrafter"/>
</dbReference>
<dbReference type="GO" id="GO:0005657">
    <property type="term" value="C:replication fork"/>
    <property type="evidence" value="ECO:0007669"/>
    <property type="project" value="TreeGrafter"/>
</dbReference>
<name>A0A3P7LK61_DIBLA</name>
<feature type="compositionally biased region" description="Basic and acidic residues" evidence="1">
    <location>
        <begin position="162"/>
        <end position="173"/>
    </location>
</feature>
<dbReference type="EMBL" id="UYRU01048707">
    <property type="protein sequence ID" value="VDN10228.1"/>
    <property type="molecule type" value="Genomic_DNA"/>
</dbReference>
<dbReference type="GO" id="GO:0061709">
    <property type="term" value="P:reticulophagy"/>
    <property type="evidence" value="ECO:0007669"/>
    <property type="project" value="TreeGrafter"/>
</dbReference>
<reference evidence="2 3" key="1">
    <citation type="submission" date="2018-11" db="EMBL/GenBank/DDBJ databases">
        <authorList>
            <consortium name="Pathogen Informatics"/>
        </authorList>
    </citation>
    <scope>NUCLEOTIDE SEQUENCE [LARGE SCALE GENOMIC DNA]</scope>
</reference>
<dbReference type="Proteomes" id="UP000281553">
    <property type="component" value="Unassembled WGS sequence"/>
</dbReference>
<dbReference type="AlphaFoldDB" id="A0A3P7LK61"/>
<evidence type="ECO:0000256" key="1">
    <source>
        <dbReference type="SAM" id="MobiDB-lite"/>
    </source>
</evidence>
<dbReference type="OrthoDB" id="2140079at2759"/>
<dbReference type="GO" id="GO:0000421">
    <property type="term" value="C:autophagosome membrane"/>
    <property type="evidence" value="ECO:0007669"/>
    <property type="project" value="TreeGrafter"/>
</dbReference>
<dbReference type="GO" id="GO:0106300">
    <property type="term" value="P:protein-DNA covalent cross-linking repair"/>
    <property type="evidence" value="ECO:0007669"/>
    <property type="project" value="TreeGrafter"/>
</dbReference>
<gene>
    <name evidence="2" type="ORF">DILT_LOCUS6059</name>
</gene>
<protein>
    <submittedName>
        <fullName evidence="2">Uncharacterized protein</fullName>
    </submittedName>
</protein>
<proteinExistence type="predicted"/>
<evidence type="ECO:0000313" key="3">
    <source>
        <dbReference type="Proteomes" id="UP000281553"/>
    </source>
</evidence>
<dbReference type="PANTHER" id="PTHR15949:SF3">
    <property type="entry name" value="TESTIS-EXPRESSED PROTEIN 264"/>
    <property type="match status" value="1"/>
</dbReference>
<feature type="region of interest" description="Disordered" evidence="1">
    <location>
        <begin position="152"/>
        <end position="218"/>
    </location>
</feature>